<evidence type="ECO:0008006" key="3">
    <source>
        <dbReference type="Google" id="ProtNLM"/>
    </source>
</evidence>
<keyword evidence="2" id="KW-1185">Reference proteome</keyword>
<sequence length="168" mass="19290">MSKKKAKGPLLFINQTYRRTEFNSNMQEVYTSKPVIEDTVEEEKAVPEKIIKAASKLGDFHEPIPIEIDKPNNRPGAVDIKPKEKIHSALKRVTPFNELDIRERIDYLLNIPKVLPPVPCVFYTANKNYQGYLTASEENQITIQFHNKSTKTIPIDEIKNIIMIGLKK</sequence>
<accession>A0ABQ3N2Y9</accession>
<gene>
    <name evidence="1" type="ORF">AM1BK_19940</name>
</gene>
<organism evidence="1 2">
    <name type="scientific">Neobacillus kokaensis</name>
    <dbReference type="NCBI Taxonomy" id="2759023"/>
    <lineage>
        <taxon>Bacteria</taxon>
        <taxon>Bacillati</taxon>
        <taxon>Bacillota</taxon>
        <taxon>Bacilli</taxon>
        <taxon>Bacillales</taxon>
        <taxon>Bacillaceae</taxon>
        <taxon>Neobacillus</taxon>
    </lineage>
</organism>
<evidence type="ECO:0000313" key="1">
    <source>
        <dbReference type="EMBL" id="GHH98451.1"/>
    </source>
</evidence>
<dbReference type="EMBL" id="BNDS01000007">
    <property type="protein sequence ID" value="GHH98451.1"/>
    <property type="molecule type" value="Genomic_DNA"/>
</dbReference>
<evidence type="ECO:0000313" key="2">
    <source>
        <dbReference type="Proteomes" id="UP000637074"/>
    </source>
</evidence>
<name>A0ABQ3N2Y9_9BACI</name>
<comment type="caution">
    <text evidence="1">The sequence shown here is derived from an EMBL/GenBank/DDBJ whole genome shotgun (WGS) entry which is preliminary data.</text>
</comment>
<dbReference type="Proteomes" id="UP000637074">
    <property type="component" value="Unassembled WGS sequence"/>
</dbReference>
<reference evidence="1 2" key="1">
    <citation type="journal article" date="2022" name="Int. J. Syst. Evol. Microbiol.">
        <title>Neobacillus kokaensis sp. nov., isolated from soil.</title>
        <authorList>
            <person name="Yuki K."/>
            <person name="Matsubara H."/>
            <person name="Yamaguchi S."/>
        </authorList>
    </citation>
    <scope>NUCLEOTIDE SEQUENCE [LARGE SCALE GENOMIC DNA]</scope>
    <source>
        <strain evidence="1 2">LOB 377</strain>
    </source>
</reference>
<proteinExistence type="predicted"/>
<dbReference type="RefSeq" id="WP_191272331.1">
    <property type="nucleotide sequence ID" value="NZ_BNDS01000007.1"/>
</dbReference>
<protein>
    <recommendedName>
        <fullName evidence="3">Spore coat protein CotO</fullName>
    </recommendedName>
</protein>
<dbReference type="InterPro" id="IPR025439">
    <property type="entry name" value="Spore_coat_CotO"/>
</dbReference>
<dbReference type="Pfam" id="PF14153">
    <property type="entry name" value="Spore_coat_CotO"/>
    <property type="match status" value="1"/>
</dbReference>